<comment type="caution">
    <text evidence="5">The sequence shown here is derived from an EMBL/GenBank/DDBJ whole genome shotgun (WGS) entry which is preliminary data.</text>
</comment>
<dbReference type="Pfam" id="PF00072">
    <property type="entry name" value="Response_reg"/>
    <property type="match status" value="1"/>
</dbReference>
<sequence length="116" mass="12630">MATVLLVDDDVNALDALKELIGQEGYRVMTAADGTHALRSALAEPPDVVISDCMMPDMDGLTLMRELRRNRELANVPLVLMSAVVTPPPGADVVGFLRKPFAGSQLIDMLRRMQLP</sequence>
<evidence type="ECO:0000256" key="2">
    <source>
        <dbReference type="ARBA" id="ARBA00023012"/>
    </source>
</evidence>
<feature type="domain" description="Response regulatory" evidence="4">
    <location>
        <begin position="3"/>
        <end position="114"/>
    </location>
</feature>
<dbReference type="PANTHER" id="PTHR44591">
    <property type="entry name" value="STRESS RESPONSE REGULATOR PROTEIN 1"/>
    <property type="match status" value="1"/>
</dbReference>
<dbReference type="PROSITE" id="PS50110">
    <property type="entry name" value="RESPONSE_REGULATORY"/>
    <property type="match status" value="1"/>
</dbReference>
<dbReference type="SUPFAM" id="SSF52172">
    <property type="entry name" value="CheY-like"/>
    <property type="match status" value="1"/>
</dbReference>
<evidence type="ECO:0000313" key="5">
    <source>
        <dbReference type="EMBL" id="MFC5429842.1"/>
    </source>
</evidence>
<keyword evidence="6" id="KW-1185">Reference proteome</keyword>
<evidence type="ECO:0000313" key="6">
    <source>
        <dbReference type="Proteomes" id="UP001596103"/>
    </source>
</evidence>
<dbReference type="InterPro" id="IPR011006">
    <property type="entry name" value="CheY-like_superfamily"/>
</dbReference>
<dbReference type="PANTHER" id="PTHR44591:SF14">
    <property type="entry name" value="PROTEIN PILG"/>
    <property type="match status" value="1"/>
</dbReference>
<dbReference type="SMART" id="SM00448">
    <property type="entry name" value="REC"/>
    <property type="match status" value="1"/>
</dbReference>
<dbReference type="EMBL" id="JBHSMP010000016">
    <property type="protein sequence ID" value="MFC5429842.1"/>
    <property type="molecule type" value="Genomic_DNA"/>
</dbReference>
<protein>
    <submittedName>
        <fullName evidence="5">Response regulator</fullName>
    </submittedName>
</protein>
<dbReference type="InterPro" id="IPR001789">
    <property type="entry name" value="Sig_transdc_resp-reg_receiver"/>
</dbReference>
<reference evidence="6" key="1">
    <citation type="journal article" date="2019" name="Int. J. Syst. Evol. Microbiol.">
        <title>The Global Catalogue of Microorganisms (GCM) 10K type strain sequencing project: providing services to taxonomists for standard genome sequencing and annotation.</title>
        <authorList>
            <consortium name="The Broad Institute Genomics Platform"/>
            <consortium name="The Broad Institute Genome Sequencing Center for Infectious Disease"/>
            <person name="Wu L."/>
            <person name="Ma J."/>
        </authorList>
    </citation>
    <scope>NUCLEOTIDE SEQUENCE [LARGE SCALE GENOMIC DNA]</scope>
    <source>
        <strain evidence="6">CCUG 56042</strain>
    </source>
</reference>
<proteinExistence type="predicted"/>
<evidence type="ECO:0000256" key="3">
    <source>
        <dbReference type="PROSITE-ProRule" id="PRU00169"/>
    </source>
</evidence>
<dbReference type="Gene3D" id="3.40.50.2300">
    <property type="match status" value="1"/>
</dbReference>
<dbReference type="RefSeq" id="WP_377711873.1">
    <property type="nucleotide sequence ID" value="NZ_JBHSMP010000016.1"/>
</dbReference>
<gene>
    <name evidence="5" type="ORF">ACFPTO_13695</name>
</gene>
<feature type="modified residue" description="4-aspartylphosphate" evidence="3">
    <location>
        <position position="52"/>
    </location>
</feature>
<keyword evidence="1 3" id="KW-0597">Phosphoprotein</keyword>
<organism evidence="5 6">
    <name type="scientific">Paraburkholderia denitrificans</name>
    <dbReference type="NCBI Taxonomy" id="694025"/>
    <lineage>
        <taxon>Bacteria</taxon>
        <taxon>Pseudomonadati</taxon>
        <taxon>Pseudomonadota</taxon>
        <taxon>Betaproteobacteria</taxon>
        <taxon>Burkholderiales</taxon>
        <taxon>Burkholderiaceae</taxon>
        <taxon>Paraburkholderia</taxon>
    </lineage>
</organism>
<dbReference type="InterPro" id="IPR050595">
    <property type="entry name" value="Bact_response_regulator"/>
</dbReference>
<evidence type="ECO:0000259" key="4">
    <source>
        <dbReference type="PROSITE" id="PS50110"/>
    </source>
</evidence>
<name>A0ABW0J9U5_9BURK</name>
<accession>A0ABW0J9U5</accession>
<dbReference type="Proteomes" id="UP001596103">
    <property type="component" value="Unassembled WGS sequence"/>
</dbReference>
<keyword evidence="2" id="KW-0902">Two-component regulatory system</keyword>
<evidence type="ECO:0000256" key="1">
    <source>
        <dbReference type="ARBA" id="ARBA00022553"/>
    </source>
</evidence>